<reference evidence="1" key="1">
    <citation type="journal article" date="2025" name="Int. J. Syst. Evol. Microbiol.">
        <title>Inconstantimicrobium mannanitabidum sp. nov., a novel member of the family Clostridiaceae isolated from anoxic soil under the treatment of reductive soil disinfestation.</title>
        <authorList>
            <person name="Ueki A."/>
            <person name="Tonouchi A."/>
            <person name="Honma S."/>
            <person name="Kaku N."/>
            <person name="Ueki K."/>
        </authorList>
    </citation>
    <scope>NUCLEOTIDE SEQUENCE</scope>
    <source>
        <strain evidence="1">TW13</strain>
    </source>
</reference>
<organism evidence="1 2">
    <name type="scientific">Inconstantimicrobium mannanitabidum</name>
    <dbReference type="NCBI Taxonomy" id="1604901"/>
    <lineage>
        <taxon>Bacteria</taxon>
        <taxon>Bacillati</taxon>
        <taxon>Bacillota</taxon>
        <taxon>Clostridia</taxon>
        <taxon>Eubacteriales</taxon>
        <taxon>Clostridiaceae</taxon>
        <taxon>Inconstantimicrobium</taxon>
    </lineage>
</organism>
<protein>
    <submittedName>
        <fullName evidence="1">AraC family transcriptional regulator</fullName>
    </submittedName>
</protein>
<comment type="caution">
    <text evidence="1">The sequence shown here is derived from an EMBL/GenBank/DDBJ whole genome shotgun (WGS) entry which is preliminary data.</text>
</comment>
<evidence type="ECO:0000313" key="2">
    <source>
        <dbReference type="Proteomes" id="UP001058074"/>
    </source>
</evidence>
<proteinExistence type="predicted"/>
<gene>
    <name evidence="1" type="ORF">rsdtw13_35920</name>
</gene>
<sequence length="294" mass="33871">MDWIQKMNQALTYIEENLTEEIDFGVVAQKACCSSYNFQRMFSFITDITLAEYIRRRRLTKAAFELQNSDIKIIDLAMKYGYDSPVSFSRAFHSIHGITPNKAREEGVQLKAYPRLSFQITIKGVSEMNYRIETKPEFQVYGVEGIFDNEGCNDTVPKFWDKFCEKNQGDRLIKSLGKDPKTTEGVIHAICGYRNISDKAFPYMICAFKTPEANTEGYTVVDVPAATWAIFTSEKHGRDKVTEATQNLNARIYTEWAPNSSYEIIEGFDLEIYRFDGDKCYEEIWVRVKPASNK</sequence>
<keyword evidence="2" id="KW-1185">Reference proteome</keyword>
<accession>A0ACB5RH13</accession>
<dbReference type="EMBL" id="BROD01000001">
    <property type="protein sequence ID" value="GKX68334.1"/>
    <property type="molecule type" value="Genomic_DNA"/>
</dbReference>
<name>A0ACB5RH13_9CLOT</name>
<dbReference type="Proteomes" id="UP001058074">
    <property type="component" value="Unassembled WGS sequence"/>
</dbReference>
<evidence type="ECO:0000313" key="1">
    <source>
        <dbReference type="EMBL" id="GKX68334.1"/>
    </source>
</evidence>